<organism evidence="1 2">
    <name type="scientific">Candidatus Kuenenbacteria bacterium CG1_02_38_13</name>
    <dbReference type="NCBI Taxonomy" id="1805235"/>
    <lineage>
        <taxon>Bacteria</taxon>
        <taxon>Candidatus Kueneniibacteriota</taxon>
    </lineage>
</organism>
<evidence type="ECO:0000313" key="2">
    <source>
        <dbReference type="Proteomes" id="UP000182465"/>
    </source>
</evidence>
<evidence type="ECO:0000313" key="1">
    <source>
        <dbReference type="EMBL" id="OIO17866.1"/>
    </source>
</evidence>
<dbReference type="SUPFAM" id="SSF89447">
    <property type="entry name" value="AbrB/MazE/MraZ-like"/>
    <property type="match status" value="1"/>
</dbReference>
<evidence type="ECO:0008006" key="3">
    <source>
        <dbReference type="Google" id="ProtNLM"/>
    </source>
</evidence>
<name>A0A1J4U0J1_9BACT</name>
<dbReference type="AlphaFoldDB" id="A0A1J4U0J1"/>
<proteinExistence type="predicted"/>
<dbReference type="Proteomes" id="UP000182465">
    <property type="component" value="Unassembled WGS sequence"/>
</dbReference>
<accession>A0A1J4U0J1</accession>
<comment type="caution">
    <text evidence="1">The sequence shown here is derived from an EMBL/GenBank/DDBJ whole genome shotgun (WGS) entry which is preliminary data.</text>
</comment>
<sequence>MLQTITITPKWQIYIPEKIRLAIGLFKPTRAEITVRQGTILIKPKKSRLLQMAGKYHHLSKNKKIDLDNIRDVIDYSNI</sequence>
<protein>
    <recommendedName>
        <fullName evidence="3">SpoVT-AbrB domain-containing protein</fullName>
    </recommendedName>
</protein>
<reference evidence="1 2" key="1">
    <citation type="journal article" date="2016" name="Environ. Microbiol.">
        <title>Genomic resolution of a cold subsurface aquifer community provides metabolic insights for novel microbes adapted to high CO concentrations.</title>
        <authorList>
            <person name="Probst A.J."/>
            <person name="Castelle C.J."/>
            <person name="Singh A."/>
            <person name="Brown C.T."/>
            <person name="Anantharaman K."/>
            <person name="Sharon I."/>
            <person name="Hug L.A."/>
            <person name="Burstein D."/>
            <person name="Emerson J.B."/>
            <person name="Thomas B.C."/>
            <person name="Banfield J.F."/>
        </authorList>
    </citation>
    <scope>NUCLEOTIDE SEQUENCE [LARGE SCALE GENOMIC DNA]</scope>
    <source>
        <strain evidence="1">CG1_02_38_13</strain>
    </source>
</reference>
<dbReference type="EMBL" id="MNVB01000020">
    <property type="protein sequence ID" value="OIO17866.1"/>
    <property type="molecule type" value="Genomic_DNA"/>
</dbReference>
<dbReference type="InterPro" id="IPR037914">
    <property type="entry name" value="SpoVT-AbrB_sf"/>
</dbReference>
<gene>
    <name evidence="1" type="ORF">AUJ29_00775</name>
</gene>